<dbReference type="Ensembl" id="ENSSSCT00070032382.1">
    <property type="protein sequence ID" value="ENSSSCP00070027026.1"/>
    <property type="gene ID" value="ENSSSCG00070016441.1"/>
</dbReference>
<sequence length="86" mass="9845">MLSIFSCVCWPSVYLLWRNVYSEFACEAIWSWTFVGSFLITVSISVLVIGPFIFSISSWFSLGRLYFSKNLSISSRFSVLLAYSCI</sequence>
<feature type="transmembrane region" description="Helical" evidence="1">
    <location>
        <begin position="38"/>
        <end position="62"/>
    </location>
</feature>
<keyword evidence="1" id="KW-0812">Transmembrane</keyword>
<evidence type="ECO:0000313" key="3">
    <source>
        <dbReference type="Proteomes" id="UP000314985"/>
    </source>
</evidence>
<dbReference type="Proteomes" id="UP000314985">
    <property type="component" value="Chromosome 9"/>
</dbReference>
<name>A0A4X1UAX3_PIG</name>
<proteinExistence type="predicted"/>
<dbReference type="AlphaFoldDB" id="A0A4X1UAX3"/>
<organism evidence="2 3">
    <name type="scientific">Sus scrofa</name>
    <name type="common">Pig</name>
    <dbReference type="NCBI Taxonomy" id="9823"/>
    <lineage>
        <taxon>Eukaryota</taxon>
        <taxon>Metazoa</taxon>
        <taxon>Chordata</taxon>
        <taxon>Craniata</taxon>
        <taxon>Vertebrata</taxon>
        <taxon>Euteleostomi</taxon>
        <taxon>Mammalia</taxon>
        <taxon>Eutheria</taxon>
        <taxon>Laurasiatheria</taxon>
        <taxon>Artiodactyla</taxon>
        <taxon>Suina</taxon>
        <taxon>Suidae</taxon>
        <taxon>Sus</taxon>
    </lineage>
</organism>
<accession>A0A4X1UAX3</accession>
<evidence type="ECO:0000256" key="1">
    <source>
        <dbReference type="SAM" id="Phobius"/>
    </source>
</evidence>
<keyword evidence="1" id="KW-1133">Transmembrane helix</keyword>
<reference evidence="2" key="2">
    <citation type="submission" date="2025-08" db="UniProtKB">
        <authorList>
            <consortium name="Ensembl"/>
        </authorList>
    </citation>
    <scope>IDENTIFICATION</scope>
</reference>
<keyword evidence="1" id="KW-0472">Membrane</keyword>
<protein>
    <submittedName>
        <fullName evidence="2">Uncharacterized protein</fullName>
    </submittedName>
</protein>
<evidence type="ECO:0000313" key="2">
    <source>
        <dbReference type="Ensembl" id="ENSSSCP00070027026.1"/>
    </source>
</evidence>
<reference evidence="2 3" key="1">
    <citation type="submission" date="2017-08" db="EMBL/GenBank/DDBJ databases">
        <title>USMARCv1.0.</title>
        <authorList>
            <person name="Hannum G.I."/>
            <person name="Koren S."/>
            <person name="Schroeder S.G."/>
            <person name="Chin S.C."/>
            <person name="Nonneman D.J."/>
            <person name="Becker S.A."/>
            <person name="Rosen B.D."/>
            <person name="Bickhart D.M."/>
            <person name="Putnam N.H."/>
            <person name="Green R.E."/>
            <person name="Tuggle C.K."/>
            <person name="Liu H."/>
            <person name="Rohrer G.A."/>
            <person name="Warr A."/>
            <person name="Hall R."/>
            <person name="Kim K."/>
            <person name="Hume D.A."/>
            <person name="Talbot R."/>
            <person name="Chow W."/>
            <person name="Howe K."/>
            <person name="Schwartz A.S."/>
            <person name="Watson M."/>
            <person name="Archibald A.L."/>
            <person name="Phillippy A.M."/>
            <person name="Smith T.P.L."/>
        </authorList>
    </citation>
    <scope>NUCLEOTIDE SEQUENCE [LARGE SCALE GENOMIC DNA]</scope>
</reference>